<dbReference type="Gene3D" id="1.10.10.10">
    <property type="entry name" value="Winged helix-like DNA-binding domain superfamily/Winged helix DNA-binding domain"/>
    <property type="match status" value="2"/>
</dbReference>
<dbReference type="InterPro" id="IPR036390">
    <property type="entry name" value="WH_DNA-bd_sf"/>
</dbReference>
<accession>A0ABP9CZN0</accession>
<dbReference type="InterPro" id="IPR011008">
    <property type="entry name" value="Dimeric_a/b-barrel"/>
</dbReference>
<name>A0ABP9CZN0_9ACTN</name>
<dbReference type="SUPFAM" id="SSF54909">
    <property type="entry name" value="Dimeric alpha+beta barrel"/>
    <property type="match status" value="2"/>
</dbReference>
<dbReference type="PROSITE" id="PS50956">
    <property type="entry name" value="HTH_ASNC_2"/>
    <property type="match status" value="1"/>
</dbReference>
<dbReference type="InterPro" id="IPR019888">
    <property type="entry name" value="Tscrpt_reg_AsnC-like"/>
</dbReference>
<organism evidence="5 6">
    <name type="scientific">Tomitella cavernea</name>
    <dbReference type="NCBI Taxonomy" id="1387982"/>
    <lineage>
        <taxon>Bacteria</taxon>
        <taxon>Bacillati</taxon>
        <taxon>Actinomycetota</taxon>
        <taxon>Actinomycetes</taxon>
        <taxon>Mycobacteriales</taxon>
        <taxon>Tomitella</taxon>
    </lineage>
</organism>
<dbReference type="PRINTS" id="PR00033">
    <property type="entry name" value="HTHASNC"/>
</dbReference>
<evidence type="ECO:0000259" key="4">
    <source>
        <dbReference type="PROSITE" id="PS50956"/>
    </source>
</evidence>
<dbReference type="PANTHER" id="PTHR30154:SF34">
    <property type="entry name" value="TRANSCRIPTIONAL REGULATOR AZLB"/>
    <property type="match status" value="1"/>
</dbReference>
<dbReference type="Gene3D" id="3.30.70.920">
    <property type="match status" value="1"/>
</dbReference>
<evidence type="ECO:0000313" key="6">
    <source>
        <dbReference type="Proteomes" id="UP001500839"/>
    </source>
</evidence>
<dbReference type="Pfam" id="PF13404">
    <property type="entry name" value="HTH_AsnC-type"/>
    <property type="match status" value="2"/>
</dbReference>
<dbReference type="SMART" id="SM00344">
    <property type="entry name" value="HTH_ASNC"/>
    <property type="match status" value="2"/>
</dbReference>
<evidence type="ECO:0000256" key="1">
    <source>
        <dbReference type="ARBA" id="ARBA00023015"/>
    </source>
</evidence>
<keyword evidence="1" id="KW-0805">Transcription regulation</keyword>
<keyword evidence="3" id="KW-0804">Transcription</keyword>
<feature type="domain" description="HTH asnC-type" evidence="4">
    <location>
        <begin position="12"/>
        <end position="72"/>
    </location>
</feature>
<comment type="caution">
    <text evidence="5">The sequence shown here is derived from an EMBL/GenBank/DDBJ whole genome shotgun (WGS) entry which is preliminary data.</text>
</comment>
<evidence type="ECO:0000313" key="5">
    <source>
        <dbReference type="EMBL" id="GAA4822682.1"/>
    </source>
</evidence>
<dbReference type="PANTHER" id="PTHR30154">
    <property type="entry name" value="LEUCINE-RESPONSIVE REGULATORY PROTEIN"/>
    <property type="match status" value="1"/>
</dbReference>
<keyword evidence="6" id="KW-1185">Reference proteome</keyword>
<dbReference type="Proteomes" id="UP001500839">
    <property type="component" value="Unassembled WGS sequence"/>
</dbReference>
<dbReference type="Pfam" id="PF01037">
    <property type="entry name" value="AsnC_trans_reg"/>
    <property type="match status" value="1"/>
</dbReference>
<dbReference type="InterPro" id="IPR000485">
    <property type="entry name" value="AsnC-type_HTH_dom"/>
</dbReference>
<dbReference type="EMBL" id="BAABKQ010000001">
    <property type="protein sequence ID" value="GAA4822682.1"/>
    <property type="molecule type" value="Genomic_DNA"/>
</dbReference>
<dbReference type="InterPro" id="IPR019887">
    <property type="entry name" value="Tscrpt_reg_AsnC/Lrp_C"/>
</dbReference>
<gene>
    <name evidence="5" type="ORF">GCM10023353_34080</name>
</gene>
<dbReference type="RefSeq" id="WP_200173985.1">
    <property type="nucleotide sequence ID" value="NZ_BAABKQ010000001.1"/>
</dbReference>
<dbReference type="SUPFAM" id="SSF46785">
    <property type="entry name" value="Winged helix' DNA-binding domain"/>
    <property type="match status" value="2"/>
</dbReference>
<keyword evidence="2" id="KW-0238">DNA-binding</keyword>
<proteinExistence type="predicted"/>
<evidence type="ECO:0000256" key="2">
    <source>
        <dbReference type="ARBA" id="ARBA00023125"/>
    </source>
</evidence>
<evidence type="ECO:0000256" key="3">
    <source>
        <dbReference type="ARBA" id="ARBA00023163"/>
    </source>
</evidence>
<dbReference type="InterPro" id="IPR036388">
    <property type="entry name" value="WH-like_DNA-bd_sf"/>
</dbReference>
<protein>
    <submittedName>
        <fullName evidence="5">Lrp/AsnC family transcriptional regulator</fullName>
    </submittedName>
</protein>
<reference evidence="6" key="1">
    <citation type="journal article" date="2019" name="Int. J. Syst. Evol. Microbiol.">
        <title>The Global Catalogue of Microorganisms (GCM) 10K type strain sequencing project: providing services to taxonomists for standard genome sequencing and annotation.</title>
        <authorList>
            <consortium name="The Broad Institute Genomics Platform"/>
            <consortium name="The Broad Institute Genome Sequencing Center for Infectious Disease"/>
            <person name="Wu L."/>
            <person name="Ma J."/>
        </authorList>
    </citation>
    <scope>NUCLEOTIDE SEQUENCE [LARGE SCALE GENOMIC DNA]</scope>
    <source>
        <strain evidence="6">JCM 18542</strain>
    </source>
</reference>
<sequence length="359" mass="38407">MTSARTQFSPHLDTVDKQIVRALQLRPRAPFSLVGSVLGLSEQTVARRFRRLQRDGLVRVTAGFHARAFGFTSWIVRVRCRPEGAPAVADALARRDDVSWVTIMSGGWEVTFNLSAHSERDAEELLVRLLPKATTVIDVSAAAVLHSFAGADPADWQGWRDVLDADQTHRIRTPPTAARPPAPTRAVWSPRDGDQAILDALVLDGRTEYSALARAAGTTLGRVRRRVDALLAAGVIYLDVDIAPAATGNTAPVVLWLTVAPGRLDAVGHAVAAHPTVPFAAALTGPANIMASVTTATLDDAYRFITDALGPLDGVTGFEVTPILRRVKHAGTYLVDGRLSVSPAAPVRPATAPARRGTR</sequence>